<dbReference type="InterPro" id="IPR034453">
    <property type="entry name" value="MEI2-like_RRM1"/>
</dbReference>
<evidence type="ECO:0000256" key="1">
    <source>
        <dbReference type="ARBA" id="ARBA00022884"/>
    </source>
</evidence>
<feature type="compositionally biased region" description="Pro residues" evidence="3">
    <location>
        <begin position="888"/>
        <end position="898"/>
    </location>
</feature>
<sequence>MTDGSMPHETLGMRSAGSEYSPAHMLVDKARDGGILISFNKGLDYVSSDPRAAPGTAIGTEITFLSPGQAGNESQMADVGNHPFKSSVPVRNFDPPHSLFEGTFLPPAPEENGLYHGHLDGEPQCYIKVEEQEEMPYSSARLQDEQYIRSNHYSGYPVEEQGGIHAHHLRHGNKVQEQTQQNHHVRHKKRMDPEKSALIEERIKRERPNRTLFIRNLGYNADLEDVRALYAPFGEIKSLYSLIENRGLAFITYFDIRAAEYAKRETHGMELDGRELDVHYSLPRDGQYSKDCTKDNNNGTIFAFLKCPRSTILTDQDVEDFFSVYGEIKLIKKNPHTPGPCRFVEFFDSRACVRAVSEGKDQRLLGGVLDCKFAWDQPRGYPPVYSKSGGHAARDEKRHMSRSDHHARMPSPPRSHRLYNPDENAYEASLRRRKSSDINREQTASRRESYGSSSRLDRSESRDRGSYHSRSYQERSVNDRQEDRQESSYDERSKRESSYDVPAKRESSYDIRIKRESSHSFRLRPSDRDLEKTNSKEWGRDTFRSRSRSRSRGHSENHGWTFESSSATYDRDHIGSSSNEQLQSAARIFDEQRQPTSAPSFGSRPLGSLSFRVAANSPKGVTSPTDITLASATLKERMEQAQKAQMLMNTVLQMSKNTGPGQTVAAVKLEDRSTVEPQRPPTPAVHPAVSSRGEYGNHNTDPLVKSRQTSGVPLPMPNFITSPVAYNQLEQSHSPRQKLYDECSTSKSHTGLTTSPPSGPFVKAPITPSAPSHTSSTEAQVHQLLQLLTQVQQQSRASTNGSSALAQNANGPDLMSLMPHLSQLSTLVQQSLRGPNEQQQPHLPHSSQLPFQQTGGQLTSKPPPMFQQDIRPVELNLTRGAGTGSIATPPPPPGPRPSMPTQSCSNVASARNPSMAFRPIRTPLLPQTDTVLSALPMSDIQRSYIQRKNNGDILSFDPTASSSQIEIERKPQPGVAVPQISRISRPMGSQGLFAGSHSRESQGASDRSKDYRKLDENFENQYRNRTYPKVETRPRSDSKKRRLEDDGDGEYSRRKRNYRERSAIQEDHDYDRGGENGWHRSKNFVKSNSCEEISYAQPKTKGQEPSFTKTTYDTNYGNRENHYNHLRHGNVDQVEEQGRVFQREGAMPGARGRGRGRGSHRGEFGNGGRGGRGRGRGRGVFHPDNGQSLRYENFDDQNHVGAKGSMSRVVSGGSIDIQQAGQYHDQIQRHGQNENYGPAGRIVSVREERIQRR</sequence>
<dbReference type="SMART" id="SM00360">
    <property type="entry name" value="RRM"/>
    <property type="match status" value="2"/>
</dbReference>
<feature type="region of interest" description="Disordered" evidence="3">
    <location>
        <begin position="384"/>
        <end position="511"/>
    </location>
</feature>
<feature type="region of interest" description="Disordered" evidence="3">
    <location>
        <begin position="792"/>
        <end position="817"/>
    </location>
</feature>
<dbReference type="Pfam" id="PF00076">
    <property type="entry name" value="RRM_1"/>
    <property type="match status" value="1"/>
</dbReference>
<feature type="compositionally biased region" description="Basic and acidic residues" evidence="3">
    <location>
        <begin position="435"/>
        <end position="511"/>
    </location>
</feature>
<reference evidence="5" key="1">
    <citation type="submission" date="2021-11" db="EMBL/GenBank/DDBJ databases">
        <authorList>
            <person name="Herlambang A."/>
            <person name="Guo Y."/>
            <person name="Takashima Y."/>
            <person name="Nishizawa T."/>
        </authorList>
    </citation>
    <scope>NUCLEOTIDE SEQUENCE</scope>
    <source>
        <strain evidence="5">E1425</strain>
    </source>
</reference>
<reference evidence="5" key="2">
    <citation type="journal article" date="2022" name="Microbiol. Resour. Announc.">
        <title>Whole-Genome Sequence of Entomortierella parvispora E1425, a Mucoromycotan Fungus Associated with Burkholderiaceae-Related Endosymbiotic Bacteria.</title>
        <authorList>
            <person name="Herlambang A."/>
            <person name="Guo Y."/>
            <person name="Takashima Y."/>
            <person name="Narisawa K."/>
            <person name="Ohta H."/>
            <person name="Nishizawa T."/>
        </authorList>
    </citation>
    <scope>NUCLEOTIDE SEQUENCE</scope>
    <source>
        <strain evidence="5">E1425</strain>
    </source>
</reference>
<feature type="compositionally biased region" description="Basic and acidic residues" evidence="3">
    <location>
        <begin position="1006"/>
        <end position="1016"/>
    </location>
</feature>
<organism evidence="5 6">
    <name type="scientific">Entomortierella parvispora</name>
    <dbReference type="NCBI Taxonomy" id="205924"/>
    <lineage>
        <taxon>Eukaryota</taxon>
        <taxon>Fungi</taxon>
        <taxon>Fungi incertae sedis</taxon>
        <taxon>Mucoromycota</taxon>
        <taxon>Mortierellomycotina</taxon>
        <taxon>Mortierellomycetes</taxon>
        <taxon>Mortierellales</taxon>
        <taxon>Mortierellaceae</taxon>
        <taxon>Entomortierella</taxon>
    </lineage>
</organism>
<proteinExistence type="predicted"/>
<feature type="compositionally biased region" description="Basic and acidic residues" evidence="3">
    <location>
        <begin position="1059"/>
        <end position="1078"/>
    </location>
</feature>
<dbReference type="OrthoDB" id="439808at2759"/>
<dbReference type="SUPFAM" id="SSF54928">
    <property type="entry name" value="RNA-binding domain, RBD"/>
    <property type="match status" value="1"/>
</dbReference>
<dbReference type="InterPro" id="IPR035979">
    <property type="entry name" value="RBD_domain_sf"/>
</dbReference>
<feature type="domain" description="RRM" evidence="4">
    <location>
        <begin position="210"/>
        <end position="283"/>
    </location>
</feature>
<evidence type="ECO:0000313" key="6">
    <source>
        <dbReference type="Proteomes" id="UP000827284"/>
    </source>
</evidence>
<feature type="compositionally biased region" description="Polar residues" evidence="3">
    <location>
        <begin position="743"/>
        <end position="756"/>
    </location>
</feature>
<keyword evidence="6" id="KW-1185">Reference proteome</keyword>
<feature type="region of interest" description="Disordered" evidence="3">
    <location>
        <begin position="541"/>
        <end position="562"/>
    </location>
</feature>
<feature type="region of interest" description="Disordered" evidence="3">
    <location>
        <begin position="880"/>
        <end position="911"/>
    </location>
</feature>
<gene>
    <name evidence="5" type="ORF">EMPS_07449</name>
</gene>
<evidence type="ECO:0000256" key="2">
    <source>
        <dbReference type="PROSITE-ProRule" id="PRU00176"/>
    </source>
</evidence>
<dbReference type="Proteomes" id="UP000827284">
    <property type="component" value="Unassembled WGS sequence"/>
</dbReference>
<feature type="region of interest" description="Disordered" evidence="3">
    <location>
        <begin position="1146"/>
        <end position="1178"/>
    </location>
</feature>
<name>A0A9P3HEF9_9FUNG</name>
<evidence type="ECO:0000256" key="3">
    <source>
        <dbReference type="SAM" id="MobiDB-lite"/>
    </source>
</evidence>
<dbReference type="InterPro" id="IPR000504">
    <property type="entry name" value="RRM_dom"/>
</dbReference>
<comment type="caution">
    <text evidence="5">The sequence shown here is derived from an EMBL/GenBank/DDBJ whole genome shotgun (WGS) entry which is preliminary data.</text>
</comment>
<dbReference type="InterPro" id="IPR012677">
    <property type="entry name" value="Nucleotide-bd_a/b_plait_sf"/>
</dbReference>
<dbReference type="PANTHER" id="PTHR23189">
    <property type="entry name" value="RNA RECOGNITION MOTIF-CONTAINING"/>
    <property type="match status" value="1"/>
</dbReference>
<evidence type="ECO:0000259" key="4">
    <source>
        <dbReference type="PROSITE" id="PS50102"/>
    </source>
</evidence>
<feature type="compositionally biased region" description="Basic and acidic residues" evidence="3">
    <location>
        <begin position="1244"/>
        <end position="1253"/>
    </location>
</feature>
<accession>A0A9P3HEF9</accession>
<feature type="region of interest" description="Disordered" evidence="3">
    <location>
        <begin position="831"/>
        <end position="867"/>
    </location>
</feature>
<feature type="compositionally biased region" description="Polar residues" evidence="3">
    <location>
        <begin position="836"/>
        <end position="860"/>
    </location>
</feature>
<feature type="compositionally biased region" description="Polar residues" evidence="3">
    <location>
        <begin position="901"/>
        <end position="911"/>
    </location>
</feature>
<feature type="region of interest" description="Disordered" evidence="3">
    <location>
        <begin position="671"/>
        <end position="713"/>
    </location>
</feature>
<evidence type="ECO:0000313" key="5">
    <source>
        <dbReference type="EMBL" id="GJJ75091.1"/>
    </source>
</evidence>
<keyword evidence="1 2" id="KW-0694">RNA-binding</keyword>
<feature type="compositionally biased region" description="Basic and acidic residues" evidence="3">
    <location>
        <begin position="392"/>
        <end position="407"/>
    </location>
</feature>
<feature type="region of interest" description="Disordered" evidence="3">
    <location>
        <begin position="730"/>
        <end position="779"/>
    </location>
</feature>
<dbReference type="Gene3D" id="3.30.70.330">
    <property type="match status" value="2"/>
</dbReference>
<feature type="compositionally biased region" description="Polar residues" evidence="3">
    <location>
        <begin position="769"/>
        <end position="779"/>
    </location>
</feature>
<dbReference type="CDD" id="cd12524">
    <property type="entry name" value="RRM1_MEI2_like"/>
    <property type="match status" value="1"/>
</dbReference>
<feature type="region of interest" description="Disordered" evidence="3">
    <location>
        <begin position="1230"/>
        <end position="1253"/>
    </location>
</feature>
<dbReference type="EMBL" id="BQFW01000010">
    <property type="protein sequence ID" value="GJJ75091.1"/>
    <property type="molecule type" value="Genomic_DNA"/>
</dbReference>
<protein>
    <recommendedName>
        <fullName evidence="4">RRM domain-containing protein</fullName>
    </recommendedName>
</protein>
<dbReference type="PROSITE" id="PS50102">
    <property type="entry name" value="RRM"/>
    <property type="match status" value="1"/>
</dbReference>
<feature type="compositionally biased region" description="Polar residues" evidence="3">
    <location>
        <begin position="795"/>
        <end position="810"/>
    </location>
</feature>
<feature type="compositionally biased region" description="Basic and acidic residues" evidence="3">
    <location>
        <begin position="1028"/>
        <end position="1037"/>
    </location>
</feature>
<dbReference type="GO" id="GO:0003723">
    <property type="term" value="F:RNA binding"/>
    <property type="evidence" value="ECO:0007669"/>
    <property type="project" value="UniProtKB-UniRule"/>
</dbReference>
<dbReference type="AlphaFoldDB" id="A0A9P3HEF9"/>
<feature type="region of interest" description="Disordered" evidence="3">
    <location>
        <begin position="951"/>
        <end position="1078"/>
    </location>
</feature>